<evidence type="ECO:0000256" key="1">
    <source>
        <dbReference type="ARBA" id="ARBA00004479"/>
    </source>
</evidence>
<keyword evidence="4 15" id="KW-0732">Signal</keyword>
<evidence type="ECO:0000256" key="2">
    <source>
        <dbReference type="ARBA" id="ARBA00012202"/>
    </source>
</evidence>
<keyword evidence="8 14" id="KW-0472">Membrane</keyword>
<evidence type="ECO:0000256" key="9">
    <source>
        <dbReference type="ARBA" id="ARBA00023170"/>
    </source>
</evidence>
<feature type="domain" description="Guanylate cyclase" evidence="17">
    <location>
        <begin position="907"/>
        <end position="1037"/>
    </location>
</feature>
<dbReference type="GO" id="GO:0005524">
    <property type="term" value="F:ATP binding"/>
    <property type="evidence" value="ECO:0007669"/>
    <property type="project" value="InterPro"/>
</dbReference>
<dbReference type="SUPFAM" id="SSF55073">
    <property type="entry name" value="Nucleotide cyclase"/>
    <property type="match status" value="1"/>
</dbReference>
<dbReference type="GO" id="GO:0007168">
    <property type="term" value="P:receptor guanylyl cyclase signaling pathway"/>
    <property type="evidence" value="ECO:0007669"/>
    <property type="project" value="TreeGrafter"/>
</dbReference>
<dbReference type="InterPro" id="IPR001170">
    <property type="entry name" value="ANPR/GUC"/>
</dbReference>
<evidence type="ECO:0000256" key="11">
    <source>
        <dbReference type="ARBA" id="ARBA00023239"/>
    </source>
</evidence>
<dbReference type="Proteomes" id="UP000887567">
    <property type="component" value="Unplaced"/>
</dbReference>
<dbReference type="InterPro" id="IPR028082">
    <property type="entry name" value="Peripla_BP_I"/>
</dbReference>
<keyword evidence="12" id="KW-0141">cGMP biosynthesis</keyword>
<evidence type="ECO:0000256" key="3">
    <source>
        <dbReference type="ARBA" id="ARBA00022692"/>
    </source>
</evidence>
<dbReference type="AlphaFoldDB" id="A0A913X4I9"/>
<dbReference type="GO" id="GO:0005525">
    <property type="term" value="F:GTP binding"/>
    <property type="evidence" value="ECO:0007669"/>
    <property type="project" value="UniProtKB-KW"/>
</dbReference>
<dbReference type="EC" id="4.6.1.2" evidence="2"/>
<evidence type="ECO:0000259" key="16">
    <source>
        <dbReference type="PROSITE" id="PS50011"/>
    </source>
</evidence>
<evidence type="ECO:0000256" key="5">
    <source>
        <dbReference type="ARBA" id="ARBA00022741"/>
    </source>
</evidence>
<feature type="chain" id="PRO_5036695958" description="guanylate cyclase" evidence="15">
    <location>
        <begin position="28"/>
        <end position="1110"/>
    </location>
</feature>
<proteinExistence type="predicted"/>
<dbReference type="SMART" id="SM00044">
    <property type="entry name" value="CYCc"/>
    <property type="match status" value="1"/>
</dbReference>
<evidence type="ECO:0000256" key="12">
    <source>
        <dbReference type="ARBA" id="ARBA00023293"/>
    </source>
</evidence>
<dbReference type="PROSITE" id="PS50011">
    <property type="entry name" value="PROTEIN_KINASE_DOM"/>
    <property type="match status" value="1"/>
</dbReference>
<keyword evidence="19" id="KW-1185">Reference proteome</keyword>
<dbReference type="GO" id="GO:0001653">
    <property type="term" value="F:peptide receptor activity"/>
    <property type="evidence" value="ECO:0007669"/>
    <property type="project" value="TreeGrafter"/>
</dbReference>
<dbReference type="InterPro" id="IPR029787">
    <property type="entry name" value="Nucleotide_cyclase"/>
</dbReference>
<dbReference type="CDD" id="cd07302">
    <property type="entry name" value="CHD"/>
    <property type="match status" value="1"/>
</dbReference>
<dbReference type="PANTHER" id="PTHR11920">
    <property type="entry name" value="GUANYLYL CYCLASE"/>
    <property type="match status" value="1"/>
</dbReference>
<evidence type="ECO:0000256" key="15">
    <source>
        <dbReference type="SAM" id="SignalP"/>
    </source>
</evidence>
<keyword evidence="11" id="KW-0456">Lyase</keyword>
<keyword evidence="13" id="KW-0175">Coiled coil</keyword>
<dbReference type="FunFam" id="3.30.70.1230:FF:000004">
    <property type="entry name" value="Guanylate cyclase"/>
    <property type="match status" value="1"/>
</dbReference>
<dbReference type="GO" id="GO:0004383">
    <property type="term" value="F:guanylate cyclase activity"/>
    <property type="evidence" value="ECO:0007669"/>
    <property type="project" value="UniProtKB-EC"/>
</dbReference>
<feature type="signal peptide" evidence="15">
    <location>
        <begin position="1"/>
        <end position="27"/>
    </location>
</feature>
<dbReference type="PANTHER" id="PTHR11920:SF501">
    <property type="entry name" value="GUANYLATE CYCLASE 32E"/>
    <property type="match status" value="1"/>
</dbReference>
<evidence type="ECO:0000259" key="17">
    <source>
        <dbReference type="PROSITE" id="PS50125"/>
    </source>
</evidence>
<dbReference type="Gene3D" id="6.10.250.780">
    <property type="match status" value="1"/>
</dbReference>
<evidence type="ECO:0000256" key="14">
    <source>
        <dbReference type="SAM" id="Phobius"/>
    </source>
</evidence>
<dbReference type="GO" id="GO:0004016">
    <property type="term" value="F:adenylate cyclase activity"/>
    <property type="evidence" value="ECO:0007669"/>
    <property type="project" value="TreeGrafter"/>
</dbReference>
<evidence type="ECO:0000256" key="7">
    <source>
        <dbReference type="ARBA" id="ARBA00023134"/>
    </source>
</evidence>
<dbReference type="PRINTS" id="PR00255">
    <property type="entry name" value="NATPEPTIDER"/>
</dbReference>
<evidence type="ECO:0000313" key="18">
    <source>
        <dbReference type="EnsemblMetazoa" id="XP_020898785.2"/>
    </source>
</evidence>
<dbReference type="PROSITE" id="PS50125">
    <property type="entry name" value="GUANYLATE_CYCLASE_2"/>
    <property type="match status" value="1"/>
</dbReference>
<evidence type="ECO:0000256" key="13">
    <source>
        <dbReference type="SAM" id="Coils"/>
    </source>
</evidence>
<dbReference type="GeneID" id="110237527"/>
<keyword evidence="5" id="KW-0547">Nucleotide-binding</keyword>
<keyword evidence="3 14" id="KW-0812">Transmembrane</keyword>
<dbReference type="InterPro" id="IPR011009">
    <property type="entry name" value="Kinase-like_dom_sf"/>
</dbReference>
<dbReference type="InterPro" id="IPR001054">
    <property type="entry name" value="A/G_cyclase"/>
</dbReference>
<dbReference type="OMA" id="VGPYTKM"/>
<evidence type="ECO:0000256" key="10">
    <source>
        <dbReference type="ARBA" id="ARBA00023180"/>
    </source>
</evidence>
<feature type="transmembrane region" description="Helical" evidence="14">
    <location>
        <begin position="472"/>
        <end position="494"/>
    </location>
</feature>
<dbReference type="InterPro" id="IPR000719">
    <property type="entry name" value="Prot_kinase_dom"/>
</dbReference>
<dbReference type="Pfam" id="PF07714">
    <property type="entry name" value="PK_Tyr_Ser-Thr"/>
    <property type="match status" value="1"/>
</dbReference>
<name>A0A913X4I9_EXADI</name>
<dbReference type="SUPFAM" id="SSF53822">
    <property type="entry name" value="Periplasmic binding protein-like I"/>
    <property type="match status" value="1"/>
</dbReference>
<comment type="subcellular location">
    <subcellularLocation>
        <location evidence="1">Membrane</location>
        <topology evidence="1">Single-pass type I membrane protein</topology>
    </subcellularLocation>
</comment>
<feature type="domain" description="Protein kinase" evidence="16">
    <location>
        <begin position="571"/>
        <end position="837"/>
    </location>
</feature>
<dbReference type="RefSeq" id="XP_020898785.2">
    <property type="nucleotide sequence ID" value="XM_021043126.2"/>
</dbReference>
<sequence>MVIKFCTMTKFLSFCLFFAFIIKSHRGDVSGSEKAVVTIAALAPMTGEWDVGRTTAAAIPIAVEDINNDSTILPNHELQFVFGNTNCSSLTALPIVMNFWAANKRNVDAFIGGGCNHVCEYISLLAGKWKLPVVSWGCMSGHLSNRITFPTFARTVGPYTKMEILLKRLMDHFNWKRVAILASTDDIWQIAANLVKIVFAKNNAGIEVAHFHSFIPGRLHVLESRIDGQADRIREATHKAKIFILLCSGGDIRDIMLNFLDLGLLNGKNAFITVHLPKRSYIGNNTWMGDDGRDDDAKKAYEGVLNIEQKFGTAKTSGDKVQSFLDRVRLRLKKEPFNIDLPDNDAIEAYAGTMYDAVLLYAIALNETLSEGGSKRDGLLIASKMYNRQFEGVAGTVYIDNKGDRDPDYTIQTLINDRFQDIAHYTRYNDNFTIRDGVTIIWPGGFLTPPKDSPDCGWSNELCEEKGDSTTYVIIACCTISGVLFVTMVFVFVYRKLTFELDLAQNQSWKVKEDEIIFRENPYGPSLRSVRSSQNKSVRSFKSIQSGKDESVSHISIKSAKSTDTKSSARWSLHEPVFSSAFTSIAMYKAEMVAVKRMKKKEISISRKILIEVKQARELRHEYINPFIGICMESRQILILSKYLKRGSLQDLLDNENFKLDEVFILSLVRDVATGMTVLHSSPVQVHGRLKSSNCLIDSRWVCKIGDWGLGELRSSLERLPARTEAQEYNDMLWCAPEHINNNRMDSRGSQKGDVYSYGIILQEIAMKASPYCMCTDMSSKEVVQKVSAREDPPFRPVVPVDACKTELRTLMQQCWEDDPDKRPHFNKILDKLRKVMGRDVNIMDNMINLIERHADNLEELVEERTRQLMEEKKKTDRLLYKMLPASVADQLKRGKSVTPELFDEVTIYFSDVVAFMDLASDSTPMEIVTLLNDLYLALDKILANYDVYKVESIGDCLLVVSGLPVRNGIRHAGEIATMALDILSLMTHFTIRHRPQMKLQLRVGLHSGPCVSAVVGIQMPRFCLFGDTVNVASRMETTGQALKIHISENCYNILKEIGGYIFEKRGDVYIKGRGFWKTYWLTGKEGYSKSLPHVNAPSSTEQQDVFYAS</sequence>
<dbReference type="Gene3D" id="3.30.70.1230">
    <property type="entry name" value="Nucleotide cyclase"/>
    <property type="match status" value="1"/>
</dbReference>
<evidence type="ECO:0000256" key="6">
    <source>
        <dbReference type="ARBA" id="ARBA00022989"/>
    </source>
</evidence>
<dbReference type="GO" id="GO:0004672">
    <property type="term" value="F:protein kinase activity"/>
    <property type="evidence" value="ECO:0007669"/>
    <property type="project" value="InterPro"/>
</dbReference>
<evidence type="ECO:0000256" key="4">
    <source>
        <dbReference type="ARBA" id="ARBA00022729"/>
    </source>
</evidence>
<dbReference type="InterPro" id="IPR050401">
    <property type="entry name" value="Cyclic_nucleotide_synthase"/>
</dbReference>
<dbReference type="Pfam" id="PF00211">
    <property type="entry name" value="Guanylate_cyc"/>
    <property type="match status" value="1"/>
</dbReference>
<dbReference type="Gene3D" id="3.40.50.2300">
    <property type="match status" value="2"/>
</dbReference>
<evidence type="ECO:0000313" key="19">
    <source>
        <dbReference type="Proteomes" id="UP000887567"/>
    </source>
</evidence>
<dbReference type="KEGG" id="epa:110237527"/>
<dbReference type="Pfam" id="PF01094">
    <property type="entry name" value="ANF_receptor"/>
    <property type="match status" value="1"/>
</dbReference>
<dbReference type="Gene3D" id="1.10.510.10">
    <property type="entry name" value="Transferase(Phosphotransferase) domain 1"/>
    <property type="match status" value="1"/>
</dbReference>
<evidence type="ECO:0000256" key="8">
    <source>
        <dbReference type="ARBA" id="ARBA00023136"/>
    </source>
</evidence>
<dbReference type="InterPro" id="IPR011645">
    <property type="entry name" value="HNOB_dom_associated"/>
</dbReference>
<dbReference type="GO" id="GO:0035556">
    <property type="term" value="P:intracellular signal transduction"/>
    <property type="evidence" value="ECO:0007669"/>
    <property type="project" value="InterPro"/>
</dbReference>
<reference evidence="18" key="1">
    <citation type="submission" date="2022-11" db="UniProtKB">
        <authorList>
            <consortium name="EnsemblMetazoa"/>
        </authorList>
    </citation>
    <scope>IDENTIFICATION</scope>
</reference>
<keyword evidence="9" id="KW-0675">Receptor</keyword>
<keyword evidence="6 14" id="KW-1133">Transmembrane helix</keyword>
<dbReference type="CDD" id="cd06352">
    <property type="entry name" value="PBP1_NPR_GC-like"/>
    <property type="match status" value="1"/>
</dbReference>
<dbReference type="OrthoDB" id="1890790at2759"/>
<accession>A0A913X4I9</accession>
<organism evidence="18 19">
    <name type="scientific">Exaiptasia diaphana</name>
    <name type="common">Tropical sea anemone</name>
    <name type="synonym">Aiptasia pulchella</name>
    <dbReference type="NCBI Taxonomy" id="2652724"/>
    <lineage>
        <taxon>Eukaryota</taxon>
        <taxon>Metazoa</taxon>
        <taxon>Cnidaria</taxon>
        <taxon>Anthozoa</taxon>
        <taxon>Hexacorallia</taxon>
        <taxon>Actiniaria</taxon>
        <taxon>Aiptasiidae</taxon>
        <taxon>Exaiptasia</taxon>
    </lineage>
</organism>
<protein>
    <recommendedName>
        <fullName evidence="2">guanylate cyclase</fullName>
        <ecNumber evidence="2">4.6.1.2</ecNumber>
    </recommendedName>
</protein>
<dbReference type="InterPro" id="IPR001828">
    <property type="entry name" value="ANF_lig-bd_rcpt"/>
</dbReference>
<dbReference type="GO" id="GO:0005886">
    <property type="term" value="C:plasma membrane"/>
    <property type="evidence" value="ECO:0007669"/>
    <property type="project" value="TreeGrafter"/>
</dbReference>
<dbReference type="InterPro" id="IPR001245">
    <property type="entry name" value="Ser-Thr/Tyr_kinase_cat_dom"/>
</dbReference>
<dbReference type="EnsemblMetazoa" id="XM_021043126.2">
    <property type="protein sequence ID" value="XP_020898785.2"/>
    <property type="gene ID" value="LOC110237527"/>
</dbReference>
<feature type="coiled-coil region" evidence="13">
    <location>
        <begin position="844"/>
        <end position="875"/>
    </location>
</feature>
<dbReference type="Pfam" id="PF07701">
    <property type="entry name" value="HNOBA"/>
    <property type="match status" value="1"/>
</dbReference>
<keyword evidence="10" id="KW-0325">Glycoprotein</keyword>
<dbReference type="SUPFAM" id="SSF56112">
    <property type="entry name" value="Protein kinase-like (PK-like)"/>
    <property type="match status" value="1"/>
</dbReference>
<keyword evidence="7" id="KW-0342">GTP-binding</keyword>